<keyword evidence="8" id="KW-0050">Antiport</keyword>
<evidence type="ECO:0000256" key="3">
    <source>
        <dbReference type="ARBA" id="ARBA00022448"/>
    </source>
</evidence>
<keyword evidence="5 9" id="KW-0812">Transmembrane</keyword>
<keyword evidence="6 9" id="KW-1133">Transmembrane helix</keyword>
<evidence type="ECO:0000256" key="2">
    <source>
        <dbReference type="ARBA" id="ARBA00009212"/>
    </source>
</evidence>
<dbReference type="Proteomes" id="UP000295536">
    <property type="component" value="Unassembled WGS sequence"/>
</dbReference>
<organism evidence="10 12">
    <name type="scientific">Tepidimonas ignava</name>
    <dbReference type="NCBI Taxonomy" id="114249"/>
    <lineage>
        <taxon>Bacteria</taxon>
        <taxon>Pseudomonadati</taxon>
        <taxon>Pseudomonadota</taxon>
        <taxon>Betaproteobacteria</taxon>
        <taxon>Burkholderiales</taxon>
        <taxon>Tepidimonas</taxon>
    </lineage>
</organism>
<dbReference type="RefSeq" id="WP_132961678.1">
    <property type="nucleotide sequence ID" value="NZ_DAIPFN010000021.1"/>
</dbReference>
<protein>
    <submittedName>
        <fullName evidence="10">Multisubunit potassium/proton antiporter PhaF subunit</fullName>
    </submittedName>
    <submittedName>
        <fullName evidence="11">Na(+)/H(+) antiporter subunit F</fullName>
    </submittedName>
</protein>
<keyword evidence="7 8" id="KW-0472">Membrane</keyword>
<evidence type="ECO:0000256" key="6">
    <source>
        <dbReference type="ARBA" id="ARBA00022989"/>
    </source>
</evidence>
<evidence type="ECO:0000256" key="8">
    <source>
        <dbReference type="PIRNR" id="PIRNR028784"/>
    </source>
</evidence>
<feature type="transmembrane region" description="Helical" evidence="9">
    <location>
        <begin position="62"/>
        <end position="86"/>
    </location>
</feature>
<dbReference type="EMBL" id="VJNC01000023">
    <property type="protein sequence ID" value="TSE18616.1"/>
    <property type="molecule type" value="Genomic_DNA"/>
</dbReference>
<evidence type="ECO:0000256" key="5">
    <source>
        <dbReference type="ARBA" id="ARBA00022692"/>
    </source>
</evidence>
<reference evidence="11 13" key="2">
    <citation type="submission" date="2019-07" db="EMBL/GenBank/DDBJ databases">
        <title>Tepidimonas ignava SPS-1037 draft genome.</title>
        <authorList>
            <person name="Da Costa M.S."/>
            <person name="Froufe H.J.C."/>
            <person name="Egas C."/>
            <person name="Albuquerque L."/>
        </authorList>
    </citation>
    <scope>NUCLEOTIDE SEQUENCE [LARGE SCALE GENOMIC DNA]</scope>
    <source>
        <strain evidence="11 13">SPS-1037</strain>
    </source>
</reference>
<accession>A0A4R3LNK8</accession>
<evidence type="ECO:0000313" key="12">
    <source>
        <dbReference type="Proteomes" id="UP000295536"/>
    </source>
</evidence>
<dbReference type="Pfam" id="PF04066">
    <property type="entry name" value="MrpF_PhaF"/>
    <property type="match status" value="1"/>
</dbReference>
<comment type="caution">
    <text evidence="10">The sequence shown here is derived from an EMBL/GenBank/DDBJ whole genome shotgun (WGS) entry which is preliminary data.</text>
</comment>
<dbReference type="PANTHER" id="PTHR34702">
    <property type="entry name" value="NA(+)/H(+) ANTIPORTER SUBUNIT F1"/>
    <property type="match status" value="1"/>
</dbReference>
<name>A0A4R3LNK8_9BURK</name>
<evidence type="ECO:0000256" key="9">
    <source>
        <dbReference type="SAM" id="Phobius"/>
    </source>
</evidence>
<evidence type="ECO:0000256" key="4">
    <source>
        <dbReference type="ARBA" id="ARBA00022475"/>
    </source>
</evidence>
<comment type="similarity">
    <text evidence="2 8">Belongs to the CPA3 antiporters (TC 2.A.63) subunit F family.</text>
</comment>
<evidence type="ECO:0000256" key="7">
    <source>
        <dbReference type="ARBA" id="ARBA00023136"/>
    </source>
</evidence>
<evidence type="ECO:0000313" key="10">
    <source>
        <dbReference type="EMBL" id="TCS99546.1"/>
    </source>
</evidence>
<proteinExistence type="inferred from homology"/>
<keyword evidence="8" id="KW-0406">Ion transport</keyword>
<evidence type="ECO:0000313" key="11">
    <source>
        <dbReference type="EMBL" id="TSE18616.1"/>
    </source>
</evidence>
<feature type="transmembrane region" description="Helical" evidence="9">
    <location>
        <begin position="6"/>
        <end position="25"/>
    </location>
</feature>
<comment type="subcellular location">
    <subcellularLocation>
        <location evidence="1 8">Cell membrane</location>
        <topology evidence="1 8">Multi-pass membrane protein</topology>
    </subcellularLocation>
</comment>
<dbReference type="NCBIfam" id="NF004812">
    <property type="entry name" value="PRK06161.1"/>
    <property type="match status" value="1"/>
</dbReference>
<dbReference type="PIRSF" id="PIRSF028784">
    <property type="entry name" value="MrpF"/>
    <property type="match status" value="1"/>
</dbReference>
<keyword evidence="13" id="KW-1185">Reference proteome</keyword>
<dbReference type="GO" id="GO:0005886">
    <property type="term" value="C:plasma membrane"/>
    <property type="evidence" value="ECO:0007669"/>
    <property type="project" value="UniProtKB-SubCell"/>
</dbReference>
<feature type="transmembrane region" description="Helical" evidence="9">
    <location>
        <begin position="37"/>
        <end position="56"/>
    </location>
</feature>
<dbReference type="OrthoDB" id="9800226at2"/>
<evidence type="ECO:0000256" key="1">
    <source>
        <dbReference type="ARBA" id="ARBA00004651"/>
    </source>
</evidence>
<reference evidence="10 12" key="1">
    <citation type="submission" date="2019-03" db="EMBL/GenBank/DDBJ databases">
        <title>Genomic Encyclopedia of Type Strains, Phase IV (KMG-IV): sequencing the most valuable type-strain genomes for metagenomic binning, comparative biology and taxonomic classification.</title>
        <authorList>
            <person name="Goeker M."/>
        </authorList>
    </citation>
    <scope>NUCLEOTIDE SEQUENCE [LARGE SCALE GENOMIC DNA]</scope>
    <source>
        <strain evidence="10 12">DSM 12034</strain>
    </source>
</reference>
<dbReference type="EMBL" id="SMAH01000002">
    <property type="protein sequence ID" value="TCS99546.1"/>
    <property type="molecule type" value="Genomic_DNA"/>
</dbReference>
<keyword evidence="3 8" id="KW-0813">Transport</keyword>
<evidence type="ECO:0000313" key="13">
    <source>
        <dbReference type="Proteomes" id="UP000315577"/>
    </source>
</evidence>
<gene>
    <name evidence="11" type="primary">mrpF</name>
    <name evidence="10" type="ORF">EDC36_102226</name>
    <name evidence="11" type="ORF">Tigna_02488</name>
</gene>
<sequence length="92" mass="9818">MSEVLVWALDIGALAVGMAVLLCGWRLLRGPSLPDRILALDTLYMGLVALVVLLGIRHDSPLVFEAALIVAMLGFVSTVALARYVARGDVVE</sequence>
<dbReference type="Proteomes" id="UP000315577">
    <property type="component" value="Unassembled WGS sequence"/>
</dbReference>
<dbReference type="InterPro" id="IPR007208">
    <property type="entry name" value="MrpF/PhaF-like"/>
</dbReference>
<dbReference type="AlphaFoldDB" id="A0A4R3LNK8"/>
<dbReference type="PANTHER" id="PTHR34702:SF1">
    <property type="entry name" value="NA(+)_H(+) ANTIPORTER SUBUNIT F"/>
    <property type="match status" value="1"/>
</dbReference>
<keyword evidence="4 8" id="KW-1003">Cell membrane</keyword>
<dbReference type="GO" id="GO:0015385">
    <property type="term" value="F:sodium:proton antiporter activity"/>
    <property type="evidence" value="ECO:0007669"/>
    <property type="project" value="TreeGrafter"/>
</dbReference>